<proteinExistence type="inferred from homology"/>
<comment type="caution">
    <text evidence="2">Lacks conserved residue(s) required for the propagation of feature annotation.</text>
</comment>
<dbReference type="PANTHER" id="PTHR10302:SF0">
    <property type="entry name" value="SINGLE-STRANDED DNA-BINDING PROTEIN, MITOCHONDRIAL"/>
    <property type="match status" value="1"/>
</dbReference>
<dbReference type="HAMAP" id="MF_00984">
    <property type="entry name" value="SSB"/>
    <property type="match status" value="1"/>
</dbReference>
<accession>A0ABX5SMZ2</accession>
<keyword evidence="6" id="KW-1185">Reference proteome</keyword>
<evidence type="ECO:0000256" key="2">
    <source>
        <dbReference type="HAMAP-Rule" id="MF_00984"/>
    </source>
</evidence>
<dbReference type="PANTHER" id="PTHR10302">
    <property type="entry name" value="SINGLE-STRANDED DNA-BINDING PROTEIN"/>
    <property type="match status" value="1"/>
</dbReference>
<evidence type="ECO:0000256" key="3">
    <source>
        <dbReference type="RuleBase" id="RU000524"/>
    </source>
</evidence>
<evidence type="ECO:0000256" key="1">
    <source>
        <dbReference type="ARBA" id="ARBA00023125"/>
    </source>
</evidence>
<organism evidence="5 6">
    <name type="scientific">Microbacterium wangchenii</name>
    <dbReference type="NCBI Taxonomy" id="2541726"/>
    <lineage>
        <taxon>Bacteria</taxon>
        <taxon>Bacillati</taxon>
        <taxon>Actinomycetota</taxon>
        <taxon>Actinomycetes</taxon>
        <taxon>Micrococcales</taxon>
        <taxon>Microbacteriaceae</taxon>
        <taxon>Microbacterium</taxon>
    </lineage>
</organism>
<feature type="compositionally biased region" description="Basic residues" evidence="4">
    <location>
        <begin position="21"/>
        <end position="46"/>
    </location>
</feature>
<comment type="subunit">
    <text evidence="2">Homotetramer.</text>
</comment>
<dbReference type="InterPro" id="IPR011344">
    <property type="entry name" value="ssDNA-bd"/>
</dbReference>
<dbReference type="SUPFAM" id="SSF50249">
    <property type="entry name" value="Nucleic acid-binding proteins"/>
    <property type="match status" value="1"/>
</dbReference>
<feature type="compositionally biased region" description="Basic residues" evidence="4">
    <location>
        <begin position="53"/>
        <end position="74"/>
    </location>
</feature>
<dbReference type="GO" id="GO:0003677">
    <property type="term" value="F:DNA binding"/>
    <property type="evidence" value="ECO:0007669"/>
    <property type="project" value="UniProtKB-KW"/>
</dbReference>
<dbReference type="InterPro" id="IPR012340">
    <property type="entry name" value="NA-bd_OB-fold"/>
</dbReference>
<sequence>MVHHPLQHPRLHRPTLLVATRHARRRTLRPAHRTRRRVRPLRHRLRPAQLARTPRHRHPPPHPRLRRRLLHRTPPHQTPNLGRRHRRDRMDRVDHNGPRSPEHPPGRSPTERENHTMTTRIPVTLEGNLTADPEHGRGESGNEYARFTVAVNDRRLNQSTGLWEDAGTVFHRVVVFDKQAAHVAESLHKGDSVIVAGDLRFGTYVDKEGQTRESRDVVADNVGASLKFADVAIERSPKADGPAAHAPGPSATPASYAGAGITR</sequence>
<evidence type="ECO:0000313" key="6">
    <source>
        <dbReference type="Proteomes" id="UP000295748"/>
    </source>
</evidence>
<evidence type="ECO:0000256" key="4">
    <source>
        <dbReference type="SAM" id="MobiDB-lite"/>
    </source>
</evidence>
<feature type="compositionally biased region" description="Basic and acidic residues" evidence="4">
    <location>
        <begin position="88"/>
        <end position="115"/>
    </location>
</feature>
<reference evidence="5 6" key="1">
    <citation type="submission" date="2019-03" db="EMBL/GenBank/DDBJ databases">
        <authorList>
            <person name="Dong K."/>
        </authorList>
    </citation>
    <scope>NUCLEOTIDE SEQUENCE [LARGE SCALE GENOMIC DNA]</scope>
    <source>
        <strain evidence="6">dk512</strain>
    </source>
</reference>
<evidence type="ECO:0000313" key="5">
    <source>
        <dbReference type="EMBL" id="QBR87481.1"/>
    </source>
</evidence>
<dbReference type="NCBIfam" id="TIGR00621">
    <property type="entry name" value="ssb"/>
    <property type="match status" value="1"/>
</dbReference>
<name>A0ABX5SMZ2_9MICO</name>
<protein>
    <recommendedName>
        <fullName evidence="2 3">Single-stranded DNA-binding protein</fullName>
        <shortName evidence="2">SSB</shortName>
    </recommendedName>
</protein>
<feature type="region of interest" description="Disordered" evidence="4">
    <location>
        <begin position="1"/>
        <end position="115"/>
    </location>
</feature>
<dbReference type="InterPro" id="IPR000424">
    <property type="entry name" value="Primosome_PriB/ssb"/>
</dbReference>
<dbReference type="Gene3D" id="2.40.50.140">
    <property type="entry name" value="Nucleic acid-binding proteins"/>
    <property type="match status" value="1"/>
</dbReference>
<feature type="compositionally biased region" description="Basic residues" evidence="4">
    <location>
        <begin position="1"/>
        <end position="13"/>
    </location>
</feature>
<gene>
    <name evidence="5" type="ORF">E4K62_01465</name>
</gene>
<dbReference type="PROSITE" id="PS50935">
    <property type="entry name" value="SSB"/>
    <property type="match status" value="1"/>
</dbReference>
<dbReference type="Pfam" id="PF00436">
    <property type="entry name" value="SSB"/>
    <property type="match status" value="1"/>
</dbReference>
<dbReference type="Proteomes" id="UP000295748">
    <property type="component" value="Chromosome"/>
</dbReference>
<dbReference type="EMBL" id="CP038266">
    <property type="protein sequence ID" value="QBR87481.1"/>
    <property type="molecule type" value="Genomic_DNA"/>
</dbReference>
<dbReference type="CDD" id="cd04496">
    <property type="entry name" value="SSB_OBF"/>
    <property type="match status" value="1"/>
</dbReference>
<keyword evidence="1 2" id="KW-0238">DNA-binding</keyword>
<feature type="region of interest" description="Disordered" evidence="4">
    <location>
        <begin position="237"/>
        <end position="263"/>
    </location>
</feature>